<dbReference type="PANTHER" id="PTHR43252:SF5">
    <property type="entry name" value="TRANSCRIPTIONAL REGULATOR, PADR-LIKE FAMILY"/>
    <property type="match status" value="1"/>
</dbReference>
<proteinExistence type="predicted"/>
<dbReference type="InterPro" id="IPR036388">
    <property type="entry name" value="WH-like_DNA-bd_sf"/>
</dbReference>
<organism evidence="2 3">
    <name type="scientific">Candidatus Marsarchaeota G2 archaeon OSP_D</name>
    <dbReference type="NCBI Taxonomy" id="1978157"/>
    <lineage>
        <taxon>Archaea</taxon>
        <taxon>Candidatus Marsarchaeota</taxon>
        <taxon>Candidatus Marsarchaeota group 2</taxon>
    </lineage>
</organism>
<dbReference type="PANTHER" id="PTHR43252">
    <property type="entry name" value="TRANSCRIPTIONAL REGULATOR YQJI"/>
    <property type="match status" value="1"/>
</dbReference>
<gene>
    <name evidence="2" type="ORF">B9Q03_05545</name>
</gene>
<accession>A0A2R6AX96</accession>
<feature type="domain" description="Transcription regulator PadR N-terminal" evidence="1">
    <location>
        <begin position="8"/>
        <end position="78"/>
    </location>
</feature>
<dbReference type="AlphaFoldDB" id="A0A2R6AX96"/>
<dbReference type="Proteomes" id="UP000240322">
    <property type="component" value="Unassembled WGS sequence"/>
</dbReference>
<dbReference type="InterPro" id="IPR036390">
    <property type="entry name" value="WH_DNA-bd_sf"/>
</dbReference>
<dbReference type="Gene3D" id="1.10.10.10">
    <property type="entry name" value="Winged helix-like DNA-binding domain superfamily/Winged helix DNA-binding domain"/>
    <property type="match status" value="1"/>
</dbReference>
<dbReference type="InterPro" id="IPR005149">
    <property type="entry name" value="Tscrpt_reg_PadR_N"/>
</dbReference>
<name>A0A2R6AX96_9ARCH</name>
<dbReference type="Pfam" id="PF03551">
    <property type="entry name" value="PadR"/>
    <property type="match status" value="1"/>
</dbReference>
<protein>
    <recommendedName>
        <fullName evidence="1">Transcription regulator PadR N-terminal domain-containing protein</fullName>
    </recommendedName>
</protein>
<evidence type="ECO:0000259" key="1">
    <source>
        <dbReference type="Pfam" id="PF03551"/>
    </source>
</evidence>
<evidence type="ECO:0000313" key="3">
    <source>
        <dbReference type="Proteomes" id="UP000240322"/>
    </source>
</evidence>
<reference evidence="2 3" key="1">
    <citation type="submission" date="2017-04" db="EMBL/GenBank/DDBJ databases">
        <title>Novel microbial lineages endemic to geothermal iron-oxide mats fill important gaps in the evolutionary history of Archaea.</title>
        <authorList>
            <person name="Jay Z.J."/>
            <person name="Beam J.P."/>
            <person name="Dlakic M."/>
            <person name="Rusch D.B."/>
            <person name="Kozubal M.A."/>
            <person name="Inskeep W.P."/>
        </authorList>
    </citation>
    <scope>NUCLEOTIDE SEQUENCE [LARGE SCALE GENOMIC DNA]</scope>
    <source>
        <strain evidence="2">OSP_D</strain>
    </source>
</reference>
<comment type="caution">
    <text evidence="2">The sequence shown here is derived from an EMBL/GenBank/DDBJ whole genome shotgun (WGS) entry which is preliminary data.</text>
</comment>
<evidence type="ECO:0000313" key="2">
    <source>
        <dbReference type="EMBL" id="PSN90933.1"/>
    </source>
</evidence>
<dbReference type="SUPFAM" id="SSF46785">
    <property type="entry name" value="Winged helix' DNA-binding domain"/>
    <property type="match status" value="1"/>
</dbReference>
<dbReference type="EMBL" id="NEXE01000041">
    <property type="protein sequence ID" value="PSN90933.1"/>
    <property type="molecule type" value="Genomic_DNA"/>
</dbReference>
<sequence>MGLLPLYILNTLSKGALSGYDIMRELNTLTEGAWRPGSGSIYPVLKSLEKKGLLKVTGRGLRGKRIYTITPTGIKALKQAKKAYDEFSVQRWHMIRGVMMTLVEPPSLARMLNEAIEMQPKAWERVLASQQITKEEKIFLLKQHLLMLDRHHEWVTQKIRELEQKTHSK</sequence>